<name>A0A7S4W530_9DINO</name>
<evidence type="ECO:0000313" key="1">
    <source>
        <dbReference type="EMBL" id="CAE4624500.1"/>
    </source>
</evidence>
<accession>A0A7S4W530</accession>
<gene>
    <name evidence="1" type="ORF">AMON00008_LOCUS40236</name>
</gene>
<proteinExistence type="predicted"/>
<dbReference type="AlphaFoldDB" id="A0A7S4W530"/>
<protein>
    <submittedName>
        <fullName evidence="1">Uncharacterized protein</fullName>
    </submittedName>
</protein>
<organism evidence="1">
    <name type="scientific">Alexandrium monilatum</name>
    <dbReference type="NCBI Taxonomy" id="311494"/>
    <lineage>
        <taxon>Eukaryota</taxon>
        <taxon>Sar</taxon>
        <taxon>Alveolata</taxon>
        <taxon>Dinophyceae</taxon>
        <taxon>Gonyaulacales</taxon>
        <taxon>Pyrocystaceae</taxon>
        <taxon>Alexandrium</taxon>
    </lineage>
</organism>
<reference evidence="1" key="1">
    <citation type="submission" date="2021-01" db="EMBL/GenBank/DDBJ databases">
        <authorList>
            <person name="Corre E."/>
            <person name="Pelletier E."/>
            <person name="Niang G."/>
            <person name="Scheremetjew M."/>
            <person name="Finn R."/>
            <person name="Kale V."/>
            <person name="Holt S."/>
            <person name="Cochrane G."/>
            <person name="Meng A."/>
            <person name="Brown T."/>
            <person name="Cohen L."/>
        </authorList>
    </citation>
    <scope>NUCLEOTIDE SEQUENCE</scope>
    <source>
        <strain evidence="1">CCMP3105</strain>
    </source>
</reference>
<dbReference type="EMBL" id="HBNR01057188">
    <property type="protein sequence ID" value="CAE4624500.1"/>
    <property type="molecule type" value="Transcribed_RNA"/>
</dbReference>
<sequence>MAALEPALLPAHGQTDQRVAALQLPAAVWPLEHLDNLTVEGARIVDVGGLVIGLLPQGRLAYGVGAQMLHPAYELSISLGRHRCCLEFWLTTYTTTVARGRLEPEA</sequence>